<keyword evidence="3" id="KW-1185">Reference proteome</keyword>
<accession>A0ABT5SRF9</accession>
<sequence>MSAPARSELHLPAGAAATHGYDLEVTPAVAGWTHSSLRTLTLPAGAAHTLDTGDEEMIVVPLSGGVTVTDGTTEYVLSGRTDVFAGPTDVAYLPVRTTATIRAAEGPAGRRSGAELDHPVRIALTGARTDVVLPFRHVPVADVPVELRGAGRCSRQVRNFGAAGVFEAGSLIAVEVVTPSGNWSSYPAHKHDEETDTESALEEIYYYEIAPGPHGEPGLGFHRTSGSPAGEVDLLVEVHDRDTVLVPHGWHGPCAAAPGHDMYYLNVMAGPGERAWKITDHPDQAWVRATWADQAVDPRLANPRLVSTDD</sequence>
<dbReference type="SUPFAM" id="SSF51182">
    <property type="entry name" value="RmlC-like cupins"/>
    <property type="match status" value="1"/>
</dbReference>
<evidence type="ECO:0000313" key="3">
    <source>
        <dbReference type="Proteomes" id="UP001300763"/>
    </source>
</evidence>
<evidence type="ECO:0000256" key="1">
    <source>
        <dbReference type="ARBA" id="ARBA00023235"/>
    </source>
</evidence>
<keyword evidence="1 2" id="KW-0413">Isomerase</keyword>
<evidence type="ECO:0000313" key="2">
    <source>
        <dbReference type="EMBL" id="MDD7965286.1"/>
    </source>
</evidence>
<dbReference type="InterPro" id="IPR021120">
    <property type="entry name" value="KduI/IolB_isomerase"/>
</dbReference>
<dbReference type="NCBIfam" id="TIGR04378">
    <property type="entry name" value="myo_inos_iolB"/>
    <property type="match status" value="1"/>
</dbReference>
<name>A0ABT5SRF9_9PSEU</name>
<dbReference type="InterPro" id="IPR014710">
    <property type="entry name" value="RmlC-like_jellyroll"/>
</dbReference>
<dbReference type="GO" id="GO:0102482">
    <property type="term" value="F:5-deoxy-D-glucuronate isomerase activity"/>
    <property type="evidence" value="ECO:0007669"/>
    <property type="project" value="UniProtKB-EC"/>
</dbReference>
<organism evidence="2 3">
    <name type="scientific">Actinomycetospora lemnae</name>
    <dbReference type="NCBI Taxonomy" id="3019891"/>
    <lineage>
        <taxon>Bacteria</taxon>
        <taxon>Bacillati</taxon>
        <taxon>Actinomycetota</taxon>
        <taxon>Actinomycetes</taxon>
        <taxon>Pseudonocardiales</taxon>
        <taxon>Pseudonocardiaceae</taxon>
        <taxon>Actinomycetospora</taxon>
    </lineage>
</organism>
<comment type="caution">
    <text evidence="2">The sequence shown here is derived from an EMBL/GenBank/DDBJ whole genome shotgun (WGS) entry which is preliminary data.</text>
</comment>
<dbReference type="PANTHER" id="PTHR39193:SF1">
    <property type="entry name" value="5-DEOXY-GLUCURONATE ISOMERASE"/>
    <property type="match status" value="1"/>
</dbReference>
<dbReference type="InterPro" id="IPR011051">
    <property type="entry name" value="RmlC_Cupin_sf"/>
</dbReference>
<dbReference type="InterPro" id="IPR024203">
    <property type="entry name" value="Deoxy-glucuronate_isom_IolB"/>
</dbReference>
<protein>
    <submittedName>
        <fullName evidence="2">5-deoxy-glucuronate isomerase</fullName>
        <ecNumber evidence="2">5.3.1.30</ecNumber>
    </submittedName>
</protein>
<gene>
    <name evidence="2" type="primary">iolB</name>
    <name evidence="2" type="ORF">PGB27_07980</name>
</gene>
<dbReference type="Gene3D" id="2.60.120.10">
    <property type="entry name" value="Jelly Rolls"/>
    <property type="match status" value="2"/>
</dbReference>
<reference evidence="2 3" key="1">
    <citation type="submission" date="2023-02" db="EMBL/GenBank/DDBJ databases">
        <title>Genome sequencing required for Actinomycetospora new species description.</title>
        <authorList>
            <person name="Saimee Y."/>
            <person name="Duangmal K."/>
        </authorList>
    </citation>
    <scope>NUCLEOTIDE SEQUENCE [LARGE SCALE GENOMIC DNA]</scope>
    <source>
        <strain evidence="2 3">DW7H6</strain>
    </source>
</reference>
<dbReference type="PIRSF" id="PIRSF036628">
    <property type="entry name" value="IolB"/>
    <property type="match status" value="1"/>
</dbReference>
<dbReference type="Proteomes" id="UP001300763">
    <property type="component" value="Unassembled WGS sequence"/>
</dbReference>
<dbReference type="EC" id="5.3.1.30" evidence="2"/>
<dbReference type="EMBL" id="JAQZAO010000003">
    <property type="protein sequence ID" value="MDD7965286.1"/>
    <property type="molecule type" value="Genomic_DNA"/>
</dbReference>
<dbReference type="RefSeq" id="WP_274199828.1">
    <property type="nucleotide sequence ID" value="NZ_JAQZAO010000003.1"/>
</dbReference>
<dbReference type="PANTHER" id="PTHR39193">
    <property type="entry name" value="5-DEOXY-GLUCURONATE ISOMERASE"/>
    <property type="match status" value="1"/>
</dbReference>
<dbReference type="Pfam" id="PF04962">
    <property type="entry name" value="KduI"/>
    <property type="match status" value="1"/>
</dbReference>
<proteinExistence type="predicted"/>